<organism evidence="6 7">
    <name type="scientific">Methanomicrobium antiquum</name>
    <dbReference type="NCBI Taxonomy" id="487686"/>
    <lineage>
        <taxon>Archaea</taxon>
        <taxon>Methanobacteriati</taxon>
        <taxon>Methanobacteriota</taxon>
        <taxon>Stenosarchaea group</taxon>
        <taxon>Methanomicrobia</taxon>
        <taxon>Methanomicrobiales</taxon>
        <taxon>Methanomicrobiaceae</taxon>
        <taxon>Methanomicrobium</taxon>
    </lineage>
</organism>
<dbReference type="InterPro" id="IPR002748">
    <property type="entry name" value="CbiD"/>
</dbReference>
<dbReference type="GO" id="GO:0019251">
    <property type="term" value="P:anaerobic cobalamin biosynthetic process"/>
    <property type="evidence" value="ECO:0007669"/>
    <property type="project" value="UniProtKB-UniRule"/>
</dbReference>
<gene>
    <name evidence="5" type="primary">cbiD</name>
    <name evidence="6" type="ORF">L1994_04650</name>
</gene>
<keyword evidence="4 5" id="KW-0949">S-adenosyl-L-methionine</keyword>
<name>A0AAF0FT67_9EURY</name>
<dbReference type="EC" id="2.1.1.195" evidence="5"/>
<dbReference type="PANTHER" id="PTHR35863:SF1">
    <property type="entry name" value="COBALT-PRECORRIN-5B C(1)-METHYLTRANSFERASE"/>
    <property type="match status" value="1"/>
</dbReference>
<dbReference type="Gene3D" id="3.30.2110.10">
    <property type="entry name" value="CbiD-like"/>
    <property type="match status" value="1"/>
</dbReference>
<sequence length="340" mass="37032">MVTDPVTGYEYPKSWINACPDKKSLELAQKGLGILTSDGSVLKRGFTTGTTAAAACKAAVLSLKSSNNPVVSVSIKLPYNLIFEVLAEGKYGTGKSRKYSGDYKDDITSEILFCAKAIPKKSGVELIAGEGIGRYERDTPRFKKGEPAISKTAMDCILSSIKEALKDAGVSGVLVELTIPDGRETALKTLNPKIGIKRGISVLGSTGLVEPWDDHLTESAIERIKGYEKVVLTTGRVGLRYSRLMFPNHEVVLVGKYMEKGIIAAENSKEVILCGLPALIMKFIDPDILKDTKYCTVEDMSVSQEWDRIVRETFSKSKKKFPDLRVVLIDRNGVITGDSG</sequence>
<dbReference type="GO" id="GO:0032259">
    <property type="term" value="P:methylation"/>
    <property type="evidence" value="ECO:0007669"/>
    <property type="project" value="UniProtKB-KW"/>
</dbReference>
<evidence type="ECO:0000256" key="4">
    <source>
        <dbReference type="ARBA" id="ARBA00022691"/>
    </source>
</evidence>
<accession>A0AAF0FT67</accession>
<keyword evidence="2 5" id="KW-0489">Methyltransferase</keyword>
<evidence type="ECO:0000313" key="6">
    <source>
        <dbReference type="EMBL" id="WFN37681.1"/>
    </source>
</evidence>
<comment type="function">
    <text evidence="5">Catalyzes the methylation of C-1 in cobalt-precorrin-5B to form cobalt-precorrin-6A.</text>
</comment>
<dbReference type="Pfam" id="PF01888">
    <property type="entry name" value="CbiD"/>
    <property type="match status" value="1"/>
</dbReference>
<dbReference type="SUPFAM" id="SSF111342">
    <property type="entry name" value="CbiD-like"/>
    <property type="match status" value="1"/>
</dbReference>
<keyword evidence="7" id="KW-1185">Reference proteome</keyword>
<evidence type="ECO:0000256" key="5">
    <source>
        <dbReference type="HAMAP-Rule" id="MF_00787"/>
    </source>
</evidence>
<evidence type="ECO:0000313" key="7">
    <source>
        <dbReference type="Proteomes" id="UP001218895"/>
    </source>
</evidence>
<evidence type="ECO:0000256" key="2">
    <source>
        <dbReference type="ARBA" id="ARBA00022603"/>
    </source>
</evidence>
<reference evidence="6" key="1">
    <citation type="submission" date="2022-01" db="EMBL/GenBank/DDBJ databases">
        <title>Complete genome of Methanomicrobium antiquum DSM 21220.</title>
        <authorList>
            <person name="Chen S.-C."/>
            <person name="You Y.-T."/>
            <person name="Zhou Y.-Z."/>
            <person name="Lai M.-C."/>
        </authorList>
    </citation>
    <scope>NUCLEOTIDE SEQUENCE</scope>
    <source>
        <strain evidence="6">DSM 21220</strain>
    </source>
</reference>
<dbReference type="EMBL" id="CP091092">
    <property type="protein sequence ID" value="WFN37681.1"/>
    <property type="molecule type" value="Genomic_DNA"/>
</dbReference>
<dbReference type="Proteomes" id="UP001218895">
    <property type="component" value="Chromosome"/>
</dbReference>
<protein>
    <recommendedName>
        <fullName evidence="5">Cobalt-precorrin-5B C(1)-methyltransferase</fullName>
        <ecNumber evidence="5">2.1.1.195</ecNumber>
    </recommendedName>
    <alternativeName>
        <fullName evidence="5">Cobalt-precorrin-6A synthase</fullName>
    </alternativeName>
</protein>
<dbReference type="GeneID" id="79949662"/>
<evidence type="ECO:0000256" key="3">
    <source>
        <dbReference type="ARBA" id="ARBA00022679"/>
    </source>
</evidence>
<dbReference type="GO" id="GO:0008168">
    <property type="term" value="F:methyltransferase activity"/>
    <property type="evidence" value="ECO:0007669"/>
    <property type="project" value="UniProtKB-UniRule"/>
</dbReference>
<dbReference type="PANTHER" id="PTHR35863">
    <property type="entry name" value="COBALT-PRECORRIN-5B C(1)-METHYLTRANSFERASE"/>
    <property type="match status" value="1"/>
</dbReference>
<proteinExistence type="inferred from homology"/>
<dbReference type="KEGG" id="manq:L1994_04650"/>
<comment type="pathway">
    <text evidence="5">Cofactor biosynthesis; adenosylcobalamin biosynthesis; cob(II)yrinate a,c-diamide from sirohydrochlorin (anaerobic route): step 6/10.</text>
</comment>
<dbReference type="AlphaFoldDB" id="A0AAF0FT67"/>
<dbReference type="NCBIfam" id="NF000856">
    <property type="entry name" value="PRK00075.2-5"/>
    <property type="match status" value="1"/>
</dbReference>
<comment type="catalytic activity">
    <reaction evidence="5">
        <text>Co-precorrin-5B + S-adenosyl-L-methionine = Co-precorrin-6A + S-adenosyl-L-homocysteine</text>
        <dbReference type="Rhea" id="RHEA:26285"/>
        <dbReference type="ChEBI" id="CHEBI:57856"/>
        <dbReference type="ChEBI" id="CHEBI:59789"/>
        <dbReference type="ChEBI" id="CHEBI:60063"/>
        <dbReference type="ChEBI" id="CHEBI:60064"/>
        <dbReference type="EC" id="2.1.1.195"/>
    </reaction>
</comment>
<evidence type="ECO:0000256" key="1">
    <source>
        <dbReference type="ARBA" id="ARBA00022573"/>
    </source>
</evidence>
<dbReference type="RefSeq" id="WP_278100521.1">
    <property type="nucleotide sequence ID" value="NZ_CP091092.1"/>
</dbReference>
<keyword evidence="3 5" id="KW-0808">Transferase</keyword>
<comment type="similarity">
    <text evidence="5">Belongs to the CbiD family.</text>
</comment>
<dbReference type="InterPro" id="IPR036074">
    <property type="entry name" value="CbiD_sf"/>
</dbReference>
<dbReference type="HAMAP" id="MF_00787">
    <property type="entry name" value="CbiD"/>
    <property type="match status" value="1"/>
</dbReference>
<keyword evidence="1 5" id="KW-0169">Cobalamin biosynthesis</keyword>
<dbReference type="Gene3D" id="3.40.50.10720">
    <property type="entry name" value="CbiD-like domains"/>
    <property type="match status" value="1"/>
</dbReference>